<dbReference type="HOGENOM" id="CLU_2148455_0_0_1"/>
<keyword evidence="2" id="KW-1133">Transmembrane helix</keyword>
<keyword evidence="2" id="KW-0812">Transmembrane</keyword>
<name>B4I7Y3_DROSE</name>
<evidence type="ECO:0000313" key="4">
    <source>
        <dbReference type="Proteomes" id="UP000001292"/>
    </source>
</evidence>
<keyword evidence="2" id="KW-0472">Membrane</keyword>
<protein>
    <submittedName>
        <fullName evidence="3">GM15675</fullName>
    </submittedName>
</protein>
<dbReference type="AlphaFoldDB" id="B4I7Y3"/>
<dbReference type="EMBL" id="CH480824">
    <property type="protein sequence ID" value="EDW56708.1"/>
    <property type="molecule type" value="Genomic_DNA"/>
</dbReference>
<feature type="region of interest" description="Disordered" evidence="1">
    <location>
        <begin position="55"/>
        <end position="112"/>
    </location>
</feature>
<gene>
    <name evidence="3" type="primary">Dsec\GM15675</name>
    <name evidence="3" type="ORF">Dsec_GM15675</name>
</gene>
<feature type="transmembrane region" description="Helical" evidence="2">
    <location>
        <begin position="6"/>
        <end position="24"/>
    </location>
</feature>
<organism evidence="4">
    <name type="scientific">Drosophila sechellia</name>
    <name type="common">Fruit fly</name>
    <dbReference type="NCBI Taxonomy" id="7238"/>
    <lineage>
        <taxon>Eukaryota</taxon>
        <taxon>Metazoa</taxon>
        <taxon>Ecdysozoa</taxon>
        <taxon>Arthropoda</taxon>
        <taxon>Hexapoda</taxon>
        <taxon>Insecta</taxon>
        <taxon>Pterygota</taxon>
        <taxon>Neoptera</taxon>
        <taxon>Endopterygota</taxon>
        <taxon>Diptera</taxon>
        <taxon>Brachycera</taxon>
        <taxon>Muscomorpha</taxon>
        <taxon>Ephydroidea</taxon>
        <taxon>Drosophilidae</taxon>
        <taxon>Drosophila</taxon>
        <taxon>Sophophora</taxon>
    </lineage>
</organism>
<dbReference type="Proteomes" id="UP000001292">
    <property type="component" value="Unassembled WGS sequence"/>
</dbReference>
<evidence type="ECO:0000256" key="1">
    <source>
        <dbReference type="SAM" id="MobiDB-lite"/>
    </source>
</evidence>
<proteinExistence type="predicted"/>
<evidence type="ECO:0000256" key="2">
    <source>
        <dbReference type="SAM" id="Phobius"/>
    </source>
</evidence>
<dbReference type="GO" id="GO:0005705">
    <property type="term" value="C:polytene chromosome interband"/>
    <property type="evidence" value="ECO:0007669"/>
    <property type="project" value="EnsemblMetazoa"/>
</dbReference>
<keyword evidence="4" id="KW-1185">Reference proteome</keyword>
<reference evidence="3 4" key="1">
    <citation type="journal article" date="2007" name="Nature">
        <title>Evolution of genes and genomes on the Drosophila phylogeny.</title>
        <authorList>
            <consortium name="Drosophila 12 Genomes Consortium"/>
            <person name="Clark A.G."/>
            <person name="Eisen M.B."/>
            <person name="Smith D.R."/>
            <person name="Bergman C.M."/>
            <person name="Oliver B."/>
            <person name="Markow T.A."/>
            <person name="Kaufman T.C."/>
            <person name="Kellis M."/>
            <person name="Gelbart W."/>
            <person name="Iyer V.N."/>
            <person name="Pollard D.A."/>
            <person name="Sackton T.B."/>
            <person name="Larracuente A.M."/>
            <person name="Singh N.D."/>
            <person name="Abad J.P."/>
            <person name="Abt D.N."/>
            <person name="Adryan B."/>
            <person name="Aguade M."/>
            <person name="Akashi H."/>
            <person name="Anderson W.W."/>
            <person name="Aquadro C.F."/>
            <person name="Ardell D.H."/>
            <person name="Arguello R."/>
            <person name="Artieri C.G."/>
            <person name="Barbash D.A."/>
            <person name="Barker D."/>
            <person name="Barsanti P."/>
            <person name="Batterham P."/>
            <person name="Batzoglou S."/>
            <person name="Begun D."/>
            <person name="Bhutkar A."/>
            <person name="Blanco E."/>
            <person name="Bosak S.A."/>
            <person name="Bradley R.K."/>
            <person name="Brand A.D."/>
            <person name="Brent M.R."/>
            <person name="Brooks A.N."/>
            <person name="Brown R.H."/>
            <person name="Butlin R.K."/>
            <person name="Caggese C."/>
            <person name="Calvi B.R."/>
            <person name="Bernardo de Carvalho A."/>
            <person name="Caspi A."/>
            <person name="Castrezana S."/>
            <person name="Celniker S.E."/>
            <person name="Chang J.L."/>
            <person name="Chapple C."/>
            <person name="Chatterji S."/>
            <person name="Chinwalla A."/>
            <person name="Civetta A."/>
            <person name="Clifton S.W."/>
            <person name="Comeron J.M."/>
            <person name="Costello J.C."/>
            <person name="Coyne J.A."/>
            <person name="Daub J."/>
            <person name="David R.G."/>
            <person name="Delcher A.L."/>
            <person name="Delehaunty K."/>
            <person name="Do C.B."/>
            <person name="Ebling H."/>
            <person name="Edwards K."/>
            <person name="Eickbush T."/>
            <person name="Evans J.D."/>
            <person name="Filipski A."/>
            <person name="Findeiss S."/>
            <person name="Freyhult E."/>
            <person name="Fulton L."/>
            <person name="Fulton R."/>
            <person name="Garcia A.C."/>
            <person name="Gardiner A."/>
            <person name="Garfield D.A."/>
            <person name="Garvin B.E."/>
            <person name="Gibson G."/>
            <person name="Gilbert D."/>
            <person name="Gnerre S."/>
            <person name="Godfrey J."/>
            <person name="Good R."/>
            <person name="Gotea V."/>
            <person name="Gravely B."/>
            <person name="Greenberg A.J."/>
            <person name="Griffiths-Jones S."/>
            <person name="Gross S."/>
            <person name="Guigo R."/>
            <person name="Gustafson E.A."/>
            <person name="Haerty W."/>
            <person name="Hahn M.W."/>
            <person name="Halligan D.L."/>
            <person name="Halpern A.L."/>
            <person name="Halter G.M."/>
            <person name="Han M.V."/>
            <person name="Heger A."/>
            <person name="Hillier L."/>
            <person name="Hinrichs A.S."/>
            <person name="Holmes I."/>
            <person name="Hoskins R.A."/>
            <person name="Hubisz M.J."/>
            <person name="Hultmark D."/>
            <person name="Huntley M.A."/>
            <person name="Jaffe D.B."/>
            <person name="Jagadeeshan S."/>
            <person name="Jeck W.R."/>
            <person name="Johnson J."/>
            <person name="Jones C.D."/>
            <person name="Jordan W.C."/>
            <person name="Karpen G.H."/>
            <person name="Kataoka E."/>
            <person name="Keightley P.D."/>
            <person name="Kheradpour P."/>
            <person name="Kirkness E.F."/>
            <person name="Koerich L.B."/>
            <person name="Kristiansen K."/>
            <person name="Kudrna D."/>
            <person name="Kulathinal R.J."/>
            <person name="Kumar S."/>
            <person name="Kwok R."/>
            <person name="Lander E."/>
            <person name="Langley C.H."/>
            <person name="Lapoint R."/>
            <person name="Lazzaro B.P."/>
            <person name="Lee S.J."/>
            <person name="Levesque L."/>
            <person name="Li R."/>
            <person name="Lin C.F."/>
            <person name="Lin M.F."/>
            <person name="Lindblad-Toh K."/>
            <person name="Llopart A."/>
            <person name="Long M."/>
            <person name="Low L."/>
            <person name="Lozovsky E."/>
            <person name="Lu J."/>
            <person name="Luo M."/>
            <person name="Machado C.A."/>
            <person name="Makalowski W."/>
            <person name="Marzo M."/>
            <person name="Matsuda M."/>
            <person name="Matzkin L."/>
            <person name="McAllister B."/>
            <person name="McBride C.S."/>
            <person name="McKernan B."/>
            <person name="McKernan K."/>
            <person name="Mendez-Lago M."/>
            <person name="Minx P."/>
            <person name="Mollenhauer M.U."/>
            <person name="Montooth K."/>
            <person name="Mount S.M."/>
            <person name="Mu X."/>
            <person name="Myers E."/>
            <person name="Negre B."/>
            <person name="Newfeld S."/>
            <person name="Nielsen R."/>
            <person name="Noor M.A."/>
            <person name="O'Grady P."/>
            <person name="Pachter L."/>
            <person name="Papaceit M."/>
            <person name="Parisi M.J."/>
            <person name="Parisi M."/>
            <person name="Parts L."/>
            <person name="Pedersen J.S."/>
            <person name="Pesole G."/>
            <person name="Phillippy A.M."/>
            <person name="Ponting C.P."/>
            <person name="Pop M."/>
            <person name="Porcelli D."/>
            <person name="Powell J.R."/>
            <person name="Prohaska S."/>
            <person name="Pruitt K."/>
            <person name="Puig M."/>
            <person name="Quesneville H."/>
            <person name="Ram K.R."/>
            <person name="Rand D."/>
            <person name="Rasmussen M.D."/>
            <person name="Reed L.K."/>
            <person name="Reenan R."/>
            <person name="Reily A."/>
            <person name="Remington K.A."/>
            <person name="Rieger T.T."/>
            <person name="Ritchie M.G."/>
            <person name="Robin C."/>
            <person name="Rogers Y.H."/>
            <person name="Rohde C."/>
            <person name="Rozas J."/>
            <person name="Rubenfield M.J."/>
            <person name="Ruiz A."/>
            <person name="Russo S."/>
            <person name="Salzberg S.L."/>
            <person name="Sanchez-Gracia A."/>
            <person name="Saranga D.J."/>
            <person name="Sato H."/>
            <person name="Schaeffer S.W."/>
            <person name="Schatz M.C."/>
            <person name="Schlenke T."/>
            <person name="Schwartz R."/>
            <person name="Segarra C."/>
            <person name="Singh R.S."/>
            <person name="Sirot L."/>
            <person name="Sirota M."/>
            <person name="Sisneros N.B."/>
            <person name="Smith C.D."/>
            <person name="Smith T.F."/>
            <person name="Spieth J."/>
            <person name="Stage D.E."/>
            <person name="Stark A."/>
            <person name="Stephan W."/>
            <person name="Strausberg R.L."/>
            <person name="Strempel S."/>
            <person name="Sturgill D."/>
            <person name="Sutton G."/>
            <person name="Sutton G.G."/>
            <person name="Tao W."/>
            <person name="Teichmann S."/>
            <person name="Tobari Y.N."/>
            <person name="Tomimura Y."/>
            <person name="Tsolas J.M."/>
            <person name="Valente V.L."/>
            <person name="Venter E."/>
            <person name="Venter J.C."/>
            <person name="Vicario S."/>
            <person name="Vieira F.G."/>
            <person name="Vilella A.J."/>
            <person name="Villasante A."/>
            <person name="Walenz B."/>
            <person name="Wang J."/>
            <person name="Wasserman M."/>
            <person name="Watts T."/>
            <person name="Wilson D."/>
            <person name="Wilson R.K."/>
            <person name="Wing R.A."/>
            <person name="Wolfner M.F."/>
            <person name="Wong A."/>
            <person name="Wong G.K."/>
            <person name="Wu C.I."/>
            <person name="Wu G."/>
            <person name="Yamamoto D."/>
            <person name="Yang H.P."/>
            <person name="Yang S.P."/>
            <person name="Yorke J.A."/>
            <person name="Yoshida K."/>
            <person name="Zdobnov E."/>
            <person name="Zhang P."/>
            <person name="Zhang Y."/>
            <person name="Zimin A.V."/>
            <person name="Baldwin J."/>
            <person name="Abdouelleil A."/>
            <person name="Abdulkadir J."/>
            <person name="Abebe A."/>
            <person name="Abera B."/>
            <person name="Abreu J."/>
            <person name="Acer S.C."/>
            <person name="Aftuck L."/>
            <person name="Alexander A."/>
            <person name="An P."/>
            <person name="Anderson E."/>
            <person name="Anderson S."/>
            <person name="Arachi H."/>
            <person name="Azer M."/>
            <person name="Bachantsang P."/>
            <person name="Barry A."/>
            <person name="Bayul T."/>
            <person name="Berlin A."/>
            <person name="Bessette D."/>
            <person name="Bloom T."/>
            <person name="Blye J."/>
            <person name="Boguslavskiy L."/>
            <person name="Bonnet C."/>
            <person name="Boukhgalter B."/>
            <person name="Bourzgui I."/>
            <person name="Brown A."/>
            <person name="Cahill P."/>
            <person name="Channer S."/>
            <person name="Cheshatsang Y."/>
            <person name="Chuda L."/>
            <person name="Citroen M."/>
            <person name="Collymore A."/>
            <person name="Cooke P."/>
            <person name="Costello M."/>
            <person name="D'Aco K."/>
            <person name="Daza R."/>
            <person name="De Haan G."/>
            <person name="DeGray S."/>
            <person name="DeMaso C."/>
            <person name="Dhargay N."/>
            <person name="Dooley K."/>
            <person name="Dooley E."/>
            <person name="Doricent M."/>
            <person name="Dorje P."/>
            <person name="Dorjee K."/>
            <person name="Dupes A."/>
            <person name="Elong R."/>
            <person name="Falk J."/>
            <person name="Farina A."/>
            <person name="Faro S."/>
            <person name="Ferguson D."/>
            <person name="Fisher S."/>
            <person name="Foley C.D."/>
            <person name="Franke A."/>
            <person name="Friedrich D."/>
            <person name="Gadbois L."/>
            <person name="Gearin G."/>
            <person name="Gearin C.R."/>
            <person name="Giannoukos G."/>
            <person name="Goode T."/>
            <person name="Graham J."/>
            <person name="Grandbois E."/>
            <person name="Grewal S."/>
            <person name="Gyaltsen K."/>
            <person name="Hafez N."/>
            <person name="Hagos B."/>
            <person name="Hall J."/>
            <person name="Henson C."/>
            <person name="Hollinger A."/>
            <person name="Honan T."/>
            <person name="Huard M.D."/>
            <person name="Hughes L."/>
            <person name="Hurhula B."/>
            <person name="Husby M.E."/>
            <person name="Kamat A."/>
            <person name="Kanga B."/>
            <person name="Kashin S."/>
            <person name="Khazanovich D."/>
            <person name="Kisner P."/>
            <person name="Lance K."/>
            <person name="Lara M."/>
            <person name="Lee W."/>
            <person name="Lennon N."/>
            <person name="Letendre F."/>
            <person name="LeVine R."/>
            <person name="Lipovsky A."/>
            <person name="Liu X."/>
            <person name="Liu J."/>
            <person name="Liu S."/>
            <person name="Lokyitsang T."/>
            <person name="Lokyitsang Y."/>
            <person name="Lubonja R."/>
            <person name="Lui A."/>
            <person name="MacDonald P."/>
            <person name="Magnisalis V."/>
            <person name="Maru K."/>
            <person name="Matthews C."/>
            <person name="McCusker W."/>
            <person name="McDonough S."/>
            <person name="Mehta T."/>
            <person name="Meldrim J."/>
            <person name="Meneus L."/>
            <person name="Mihai O."/>
            <person name="Mihalev A."/>
            <person name="Mihova T."/>
            <person name="Mittelman R."/>
            <person name="Mlenga V."/>
            <person name="Montmayeur A."/>
            <person name="Mulrain L."/>
            <person name="Navidi A."/>
            <person name="Naylor J."/>
            <person name="Negash T."/>
            <person name="Nguyen T."/>
            <person name="Nguyen N."/>
            <person name="Nicol R."/>
            <person name="Norbu C."/>
            <person name="Norbu N."/>
            <person name="Novod N."/>
            <person name="O'Neill B."/>
            <person name="Osman S."/>
            <person name="Markiewicz E."/>
            <person name="Oyono O.L."/>
            <person name="Patti C."/>
            <person name="Phunkhang P."/>
            <person name="Pierre F."/>
            <person name="Priest M."/>
            <person name="Raghuraman S."/>
            <person name="Rege F."/>
            <person name="Reyes R."/>
            <person name="Rise C."/>
            <person name="Rogov P."/>
            <person name="Ross K."/>
            <person name="Ryan E."/>
            <person name="Settipalli S."/>
            <person name="Shea T."/>
            <person name="Sherpa N."/>
            <person name="Shi L."/>
            <person name="Shih D."/>
            <person name="Sparrow T."/>
            <person name="Spaulding J."/>
            <person name="Stalker J."/>
            <person name="Stange-Thomann N."/>
            <person name="Stavropoulos S."/>
            <person name="Stone C."/>
            <person name="Strader C."/>
            <person name="Tesfaye S."/>
            <person name="Thomson T."/>
            <person name="Thoulutsang Y."/>
            <person name="Thoulutsang D."/>
            <person name="Topham K."/>
            <person name="Topping I."/>
            <person name="Tsamla T."/>
            <person name="Vassiliev H."/>
            <person name="Vo A."/>
            <person name="Wangchuk T."/>
            <person name="Wangdi T."/>
            <person name="Weiand M."/>
            <person name="Wilkinson J."/>
            <person name="Wilson A."/>
            <person name="Yadav S."/>
            <person name="Young G."/>
            <person name="Yu Q."/>
            <person name="Zembek L."/>
            <person name="Zhong D."/>
            <person name="Zimmer A."/>
            <person name="Zwirko Z."/>
            <person name="Jaffe D.B."/>
            <person name="Alvarez P."/>
            <person name="Brockman W."/>
            <person name="Butler J."/>
            <person name="Chin C."/>
            <person name="Gnerre S."/>
            <person name="Grabherr M."/>
            <person name="Kleber M."/>
            <person name="Mauceli E."/>
            <person name="MacCallum I."/>
        </authorList>
    </citation>
    <scope>NUCLEOTIDE SEQUENCE [LARGE SCALE GENOMIC DNA]</scope>
    <source>
        <strain evidence="4">Rob3c / Tucson 14021-0248.25</strain>
    </source>
</reference>
<dbReference type="STRING" id="7238.B4I7Y3"/>
<dbReference type="GO" id="GO:0005730">
    <property type="term" value="C:nucleolus"/>
    <property type="evidence" value="ECO:0007669"/>
    <property type="project" value="EnsemblMetazoa"/>
</dbReference>
<sequence>MSAWLHIFNAGILNFTLIASAAVLQARSRGLSDRLPLWEIITDFVDEAERNVNANGGRYLEGQPATGHASSRQRPVRVPTKVHSYRRNFKAPPAHITAEDDEDSYTDADVPL</sequence>
<dbReference type="GO" id="GO:0006357">
    <property type="term" value="P:regulation of transcription by RNA polymerase II"/>
    <property type="evidence" value="ECO:0007669"/>
    <property type="project" value="EnsemblMetazoa"/>
</dbReference>
<evidence type="ECO:0000313" key="3">
    <source>
        <dbReference type="EMBL" id="EDW56708.1"/>
    </source>
</evidence>
<accession>B4I7Y3</accession>
<dbReference type="PhylomeDB" id="B4I7Y3"/>